<reference evidence="3 4" key="1">
    <citation type="submission" date="2018-07" db="EMBL/GenBank/DDBJ databases">
        <title>Genomic Encyclopedia of Type Strains, Phase III (KMG-III): the genomes of soil and plant-associated and newly described type strains.</title>
        <authorList>
            <person name="Whitman W."/>
        </authorList>
    </citation>
    <scope>NUCLEOTIDE SEQUENCE [LARGE SCALE GENOMIC DNA]</scope>
    <source>
        <strain evidence="3 4">CECT 8525</strain>
    </source>
</reference>
<dbReference type="PANTHER" id="PTHR10366">
    <property type="entry name" value="NAD DEPENDENT EPIMERASE/DEHYDRATASE"/>
    <property type="match status" value="1"/>
</dbReference>
<dbReference type="Proteomes" id="UP000253345">
    <property type="component" value="Unassembled WGS sequence"/>
</dbReference>
<proteinExistence type="predicted"/>
<dbReference type="PANTHER" id="PTHR10366:SF812">
    <property type="entry name" value="VPS9 DOMAIN-CONTAINING PROTEIN"/>
    <property type="match status" value="1"/>
</dbReference>
<dbReference type="InterPro" id="IPR036291">
    <property type="entry name" value="NAD(P)-bd_dom_sf"/>
</dbReference>
<dbReference type="AlphaFoldDB" id="A0A368YGU5"/>
<comment type="caution">
    <text evidence="3">The sequence shown here is derived from an EMBL/GenBank/DDBJ whole genome shotgun (WGS) entry which is preliminary data.</text>
</comment>
<keyword evidence="4" id="KW-1185">Reference proteome</keyword>
<dbReference type="Gene3D" id="3.40.50.720">
    <property type="entry name" value="NAD(P)-binding Rossmann-like Domain"/>
    <property type="match status" value="1"/>
</dbReference>
<dbReference type="InterPro" id="IPR050425">
    <property type="entry name" value="NAD(P)_dehydrat-like"/>
</dbReference>
<sequence length="349" mass="38338">MDHQIDRSAPVLVTGATGFVAGWIIKRLLERGVSVHATVRDPGNAERLRHLNALPRADGASLRFFKAELLTEGSFAEAMAGCGVVFHTASPFTSTFADPQKDLIDPALLGTRNVLDEARRTGSVHRVVLTSSCAAIYTDAADCADAPGGVLTENVWNRTASLEYQPYSWSKTLAEAEAWKIAEHARFRLVAINPCLIMGPAIGGKPTSESFAIMERAGRGEFRFGAPRLGLGFVDVRDVAEAHLAAAFLPDAEGRNIVAGHESDLLTALMTLRAKYGDRYGLPTRAAPKFLLWLVAPRLGLTRKFVSRNVDVAWRADTSKGRRELGLTYRPLQETMQDMFQYMIEQKYF</sequence>
<dbReference type="RefSeq" id="WP_114350803.1">
    <property type="nucleotide sequence ID" value="NZ_QPJL01000036.1"/>
</dbReference>
<accession>A0A368YGU5</accession>
<dbReference type="InterPro" id="IPR001509">
    <property type="entry name" value="Epimerase_deHydtase"/>
</dbReference>
<dbReference type="FunFam" id="3.40.50.720:FF:000085">
    <property type="entry name" value="Dihydroflavonol reductase"/>
    <property type="match status" value="1"/>
</dbReference>
<dbReference type="GO" id="GO:0016616">
    <property type="term" value="F:oxidoreductase activity, acting on the CH-OH group of donors, NAD or NADP as acceptor"/>
    <property type="evidence" value="ECO:0007669"/>
    <property type="project" value="TreeGrafter"/>
</dbReference>
<evidence type="ECO:0000256" key="1">
    <source>
        <dbReference type="ARBA" id="ARBA00023002"/>
    </source>
</evidence>
<dbReference type="EMBL" id="QPJL01000036">
    <property type="protein sequence ID" value="RCW78536.1"/>
    <property type="molecule type" value="Genomic_DNA"/>
</dbReference>
<dbReference type="Pfam" id="PF01370">
    <property type="entry name" value="Epimerase"/>
    <property type="match status" value="1"/>
</dbReference>
<organism evidence="3 4">
    <name type="scientific">Paracoccus lutimaris</name>
    <dbReference type="NCBI Taxonomy" id="1490030"/>
    <lineage>
        <taxon>Bacteria</taxon>
        <taxon>Pseudomonadati</taxon>
        <taxon>Pseudomonadota</taxon>
        <taxon>Alphaproteobacteria</taxon>
        <taxon>Rhodobacterales</taxon>
        <taxon>Paracoccaceae</taxon>
        <taxon>Paracoccus</taxon>
    </lineage>
</organism>
<dbReference type="SUPFAM" id="SSF51735">
    <property type="entry name" value="NAD(P)-binding Rossmann-fold domains"/>
    <property type="match status" value="1"/>
</dbReference>
<evidence type="ECO:0000313" key="3">
    <source>
        <dbReference type="EMBL" id="RCW78536.1"/>
    </source>
</evidence>
<evidence type="ECO:0000259" key="2">
    <source>
        <dbReference type="Pfam" id="PF01370"/>
    </source>
</evidence>
<gene>
    <name evidence="3" type="ORF">DFP89_13611</name>
</gene>
<evidence type="ECO:0000313" key="4">
    <source>
        <dbReference type="Proteomes" id="UP000253345"/>
    </source>
</evidence>
<protein>
    <submittedName>
        <fullName evidence="3">Dihydroflavonol-4-reductase</fullName>
    </submittedName>
</protein>
<feature type="domain" description="NAD-dependent epimerase/dehydratase" evidence="2">
    <location>
        <begin position="11"/>
        <end position="255"/>
    </location>
</feature>
<name>A0A368YGU5_9RHOB</name>
<keyword evidence="1" id="KW-0560">Oxidoreductase</keyword>
<dbReference type="OrthoDB" id="9778052at2"/>